<dbReference type="Proteomes" id="UP000462014">
    <property type="component" value="Unassembled WGS sequence"/>
</dbReference>
<reference evidence="1 2" key="1">
    <citation type="submission" date="2019-12" db="EMBL/GenBank/DDBJ databases">
        <title>Mucilaginibacter sp. HMF7410 genome sequencing and assembly.</title>
        <authorList>
            <person name="Kang H."/>
            <person name="Cha I."/>
            <person name="Kim H."/>
            <person name="Joh K."/>
        </authorList>
    </citation>
    <scope>NUCLEOTIDE SEQUENCE [LARGE SCALE GENOMIC DNA]</scope>
    <source>
        <strain evidence="1 2">HMF7410</strain>
    </source>
</reference>
<dbReference type="RefSeq" id="WP_157566924.1">
    <property type="nucleotide sequence ID" value="NZ_WPIK01000009.1"/>
</dbReference>
<comment type="caution">
    <text evidence="1">The sequence shown here is derived from an EMBL/GenBank/DDBJ whole genome shotgun (WGS) entry which is preliminary data.</text>
</comment>
<proteinExistence type="predicted"/>
<keyword evidence="2" id="KW-1185">Reference proteome</keyword>
<protein>
    <submittedName>
        <fullName evidence="1">Uncharacterized protein</fullName>
    </submittedName>
</protein>
<evidence type="ECO:0000313" key="1">
    <source>
        <dbReference type="EMBL" id="MVN22041.1"/>
    </source>
</evidence>
<organism evidence="1 2">
    <name type="scientific">Mucilaginibacter arboris</name>
    <dbReference type="NCBI Taxonomy" id="2682090"/>
    <lineage>
        <taxon>Bacteria</taxon>
        <taxon>Pseudomonadati</taxon>
        <taxon>Bacteroidota</taxon>
        <taxon>Sphingobacteriia</taxon>
        <taxon>Sphingobacteriales</taxon>
        <taxon>Sphingobacteriaceae</taxon>
        <taxon>Mucilaginibacter</taxon>
    </lineage>
</organism>
<sequence length="313" mass="37179">MKRFIINILLLALPIIVWGLIVVIVDPFNYFNFGIFNKDTKKSAESLNQLMYRTIDYIHFPCENMLIGDSRTELLPIDLIEKISKQKYKKLNTNAAKLNEIFELFYLAYKRKPIKRIVIGINFNMFNKYGYQNRISGLKKVLDDPLMYIYNKDVASATYVTIEQILKKKNVDSKPPMTREEFWKWSISTKASDWYGKYEFPNLLYSELLNFDRFTKKKGIEVIFIIVPHSEEFHKRLIEFGLGEEEKKFKKIMSSLNAKVYDFDYLNSITTNKNNFRDPVHYNDSIGNLIVREIWTNNLQFGKELDKNKKYIR</sequence>
<evidence type="ECO:0000313" key="2">
    <source>
        <dbReference type="Proteomes" id="UP000462014"/>
    </source>
</evidence>
<name>A0A7K1SXI4_9SPHI</name>
<dbReference type="AlphaFoldDB" id="A0A7K1SXI4"/>
<accession>A0A7K1SXI4</accession>
<gene>
    <name evidence="1" type="ORF">GO621_10905</name>
</gene>
<dbReference type="EMBL" id="WPIK01000009">
    <property type="protein sequence ID" value="MVN22041.1"/>
    <property type="molecule type" value="Genomic_DNA"/>
</dbReference>